<dbReference type="InterPro" id="IPR013752">
    <property type="entry name" value="KPA_reductase"/>
</dbReference>
<feature type="domain" description="Ketopantoate reductase C-terminal" evidence="11">
    <location>
        <begin position="193"/>
        <end position="330"/>
    </location>
</feature>
<keyword evidence="13" id="KW-1185">Reference proteome</keyword>
<dbReference type="Pfam" id="PF08546">
    <property type="entry name" value="ApbA_C"/>
    <property type="match status" value="1"/>
</dbReference>
<keyword evidence="6" id="KW-0560">Oxidoreductase</keyword>
<evidence type="ECO:0000313" key="12">
    <source>
        <dbReference type="EMBL" id="MBA2226920.1"/>
    </source>
</evidence>
<dbReference type="GO" id="GO:0005737">
    <property type="term" value="C:cytoplasm"/>
    <property type="evidence" value="ECO:0007669"/>
    <property type="project" value="TreeGrafter"/>
</dbReference>
<dbReference type="InterPro" id="IPR013332">
    <property type="entry name" value="KPR_N"/>
</dbReference>
<evidence type="ECO:0000256" key="8">
    <source>
        <dbReference type="ARBA" id="ARBA00048793"/>
    </source>
</evidence>
<comment type="catalytic activity">
    <reaction evidence="8">
        <text>(R)-pantoate + NADP(+) = 2-dehydropantoate + NADPH + H(+)</text>
        <dbReference type="Rhea" id="RHEA:16233"/>
        <dbReference type="ChEBI" id="CHEBI:11561"/>
        <dbReference type="ChEBI" id="CHEBI:15378"/>
        <dbReference type="ChEBI" id="CHEBI:15980"/>
        <dbReference type="ChEBI" id="CHEBI:57783"/>
        <dbReference type="ChEBI" id="CHEBI:58349"/>
        <dbReference type="EC" id="1.1.1.169"/>
    </reaction>
</comment>
<evidence type="ECO:0000256" key="4">
    <source>
        <dbReference type="ARBA" id="ARBA00019465"/>
    </source>
</evidence>
<feature type="domain" description="Ketopantoate reductase N-terminal" evidence="10">
    <location>
        <begin position="6"/>
        <end position="107"/>
    </location>
</feature>
<dbReference type="Pfam" id="PF02558">
    <property type="entry name" value="ApbA"/>
    <property type="match status" value="1"/>
</dbReference>
<reference evidence="12 13" key="1">
    <citation type="submission" date="2020-07" db="EMBL/GenBank/DDBJ databases">
        <title>Thermogemmata thermophila gen. nov., sp. nov., a novel moderate thermophilic planctomycete from a Kamchatka hot spring.</title>
        <authorList>
            <person name="Elcheninov A.G."/>
            <person name="Podosokorskaya O.A."/>
            <person name="Kovaleva O.L."/>
            <person name="Novikov A."/>
            <person name="Bonch-Osmolovskaya E.A."/>
            <person name="Toshchakov S.V."/>
            <person name="Kublanov I.V."/>
        </authorList>
    </citation>
    <scope>NUCLEOTIDE SEQUENCE [LARGE SCALE GENOMIC DNA]</scope>
    <source>
        <strain evidence="12 13">2918</strain>
    </source>
</reference>
<dbReference type="GO" id="GO:0050661">
    <property type="term" value="F:NADP binding"/>
    <property type="evidence" value="ECO:0007669"/>
    <property type="project" value="TreeGrafter"/>
</dbReference>
<evidence type="ECO:0000256" key="3">
    <source>
        <dbReference type="ARBA" id="ARBA00013014"/>
    </source>
</evidence>
<dbReference type="Proteomes" id="UP000542342">
    <property type="component" value="Unassembled WGS sequence"/>
</dbReference>
<sequence>MEAVDVVGAGAIGVTVGYALLAGGVPVRFVEKDAHKVAAGNRHGVRLGTEPPRPAEFLLFDRWQPRPDRWVILCTKCYDNPVVLERLNPRIPLLPIQNGLDPALEAFPHSYAGIAAFVAQAQQEEPAARITRRGPLYVGRRHGPEGDGPSRGNGPDHGNGIRRGDGSDRGESAAALVTALRRSGHLHVRWKDDIRPIQAAKLWYNAAIAPLATLAGVDNAALLEHPALRRLFIALLRENYRILCQAGVRLGWLGPLPPPLVARVLRCRPLVALLAPFFARSLRGTYCSMSGDLTRGRTEVDAYTGALLHLARQAGVPAPLNTVLYELLQQAAACRLRPHPVLVEPLLSLLSQKGGHAVPHPLRSVPNA</sequence>
<evidence type="ECO:0000256" key="6">
    <source>
        <dbReference type="ARBA" id="ARBA00023002"/>
    </source>
</evidence>
<proteinExistence type="inferred from homology"/>
<evidence type="ECO:0000256" key="1">
    <source>
        <dbReference type="ARBA" id="ARBA00004994"/>
    </source>
</evidence>
<name>A0A7V8VF71_9BACT</name>
<evidence type="ECO:0000256" key="7">
    <source>
        <dbReference type="ARBA" id="ARBA00032024"/>
    </source>
</evidence>
<dbReference type="SUPFAM" id="SSF48179">
    <property type="entry name" value="6-phosphogluconate dehydrogenase C-terminal domain-like"/>
    <property type="match status" value="1"/>
</dbReference>
<feature type="region of interest" description="Disordered" evidence="9">
    <location>
        <begin position="131"/>
        <end position="169"/>
    </location>
</feature>
<evidence type="ECO:0000256" key="2">
    <source>
        <dbReference type="ARBA" id="ARBA00007870"/>
    </source>
</evidence>
<dbReference type="RefSeq" id="WP_194538459.1">
    <property type="nucleotide sequence ID" value="NZ_JACEFB010000009.1"/>
</dbReference>
<gene>
    <name evidence="12" type="ORF">H0921_12175</name>
</gene>
<dbReference type="EC" id="1.1.1.169" evidence="3"/>
<dbReference type="PANTHER" id="PTHR43765">
    <property type="entry name" value="2-DEHYDROPANTOATE 2-REDUCTASE-RELATED"/>
    <property type="match status" value="1"/>
</dbReference>
<dbReference type="GO" id="GO:0008677">
    <property type="term" value="F:2-dehydropantoate 2-reductase activity"/>
    <property type="evidence" value="ECO:0007669"/>
    <property type="project" value="UniProtKB-EC"/>
</dbReference>
<dbReference type="Gene3D" id="1.10.1040.10">
    <property type="entry name" value="N-(1-d-carboxylethyl)-l-norvaline Dehydrogenase, domain 2"/>
    <property type="match status" value="1"/>
</dbReference>
<dbReference type="PANTHER" id="PTHR43765:SF2">
    <property type="entry name" value="2-DEHYDROPANTOATE 2-REDUCTASE"/>
    <property type="match status" value="1"/>
</dbReference>
<dbReference type="Gene3D" id="3.40.50.720">
    <property type="entry name" value="NAD(P)-binding Rossmann-like Domain"/>
    <property type="match status" value="1"/>
</dbReference>
<evidence type="ECO:0000256" key="5">
    <source>
        <dbReference type="ARBA" id="ARBA00022857"/>
    </source>
</evidence>
<comment type="caution">
    <text evidence="12">The sequence shown here is derived from an EMBL/GenBank/DDBJ whole genome shotgun (WGS) entry which is preliminary data.</text>
</comment>
<dbReference type="InterPro" id="IPR008927">
    <property type="entry name" value="6-PGluconate_DH-like_C_sf"/>
</dbReference>
<comment type="pathway">
    <text evidence="1">Cofactor biosynthesis; (R)-pantothenate biosynthesis; (R)-pantoate from 3-methyl-2-oxobutanoate: step 2/2.</text>
</comment>
<accession>A0A7V8VF71</accession>
<dbReference type="EMBL" id="JACEFB010000009">
    <property type="protein sequence ID" value="MBA2226920.1"/>
    <property type="molecule type" value="Genomic_DNA"/>
</dbReference>
<evidence type="ECO:0000313" key="13">
    <source>
        <dbReference type="Proteomes" id="UP000542342"/>
    </source>
</evidence>
<evidence type="ECO:0000259" key="11">
    <source>
        <dbReference type="Pfam" id="PF08546"/>
    </source>
</evidence>
<comment type="similarity">
    <text evidence="2">Belongs to the ketopantoate reductase family.</text>
</comment>
<keyword evidence="5" id="KW-0521">NADP</keyword>
<dbReference type="InterPro" id="IPR050838">
    <property type="entry name" value="Ketopantoate_reductase"/>
</dbReference>
<dbReference type="AlphaFoldDB" id="A0A7V8VF71"/>
<dbReference type="InterPro" id="IPR013328">
    <property type="entry name" value="6PGD_dom2"/>
</dbReference>
<evidence type="ECO:0000259" key="10">
    <source>
        <dbReference type="Pfam" id="PF02558"/>
    </source>
</evidence>
<protein>
    <recommendedName>
        <fullName evidence="4">2-dehydropantoate 2-reductase</fullName>
        <ecNumber evidence="3">1.1.1.169</ecNumber>
    </recommendedName>
    <alternativeName>
        <fullName evidence="7">Ketopantoate reductase</fullName>
    </alternativeName>
</protein>
<organism evidence="12 13">
    <name type="scientific">Thermogemmata fonticola</name>
    <dbReference type="NCBI Taxonomy" id="2755323"/>
    <lineage>
        <taxon>Bacteria</taxon>
        <taxon>Pseudomonadati</taxon>
        <taxon>Planctomycetota</taxon>
        <taxon>Planctomycetia</taxon>
        <taxon>Gemmatales</taxon>
        <taxon>Gemmataceae</taxon>
        <taxon>Thermogemmata</taxon>
    </lineage>
</organism>
<evidence type="ECO:0000256" key="9">
    <source>
        <dbReference type="SAM" id="MobiDB-lite"/>
    </source>
</evidence>